<dbReference type="Pfam" id="PF01381">
    <property type="entry name" value="HTH_3"/>
    <property type="match status" value="1"/>
</dbReference>
<gene>
    <name evidence="3" type="ORF">FAJ34_05775</name>
</gene>
<dbReference type="CDD" id="cd00093">
    <property type="entry name" value="HTH_XRE"/>
    <property type="match status" value="1"/>
</dbReference>
<sequence length="115" mass="13324">MFAERLKQLRKEAGYTNQTQIAEILKTSQQSYSQWESGKRRPSKTTLEKLSKFFNVSVDYLLGNSEIRNPEKAIELDFEKVKESLRKSLGYNGTDNIPEEELESMAQAFIEHFGQ</sequence>
<reference evidence="3 4" key="1">
    <citation type="submission" date="2019-04" db="EMBL/GenBank/DDBJ databases">
        <title>Genome analysis of Streptococcus suis strain WUSS425.</title>
        <authorList>
            <person name="Chen H."/>
            <person name="Gao X."/>
            <person name="Wu Z."/>
        </authorList>
    </citation>
    <scope>NUCLEOTIDE SEQUENCE [LARGE SCALE GENOMIC DNA]</scope>
    <source>
        <strain evidence="3 4">WUSS425</strain>
    </source>
</reference>
<accession>A0A4T2H8J0</accession>
<dbReference type="EMBL" id="SSXP01000006">
    <property type="protein sequence ID" value="TII07864.1"/>
    <property type="molecule type" value="Genomic_DNA"/>
</dbReference>
<protein>
    <submittedName>
        <fullName evidence="3">XRE family transcriptional regulator</fullName>
    </submittedName>
</protein>
<dbReference type="PANTHER" id="PTHR46558">
    <property type="entry name" value="TRACRIPTIONAL REGULATORY PROTEIN-RELATED-RELATED"/>
    <property type="match status" value="1"/>
</dbReference>
<dbReference type="InterPro" id="IPR001387">
    <property type="entry name" value="Cro/C1-type_HTH"/>
</dbReference>
<dbReference type="SMART" id="SM00530">
    <property type="entry name" value="HTH_XRE"/>
    <property type="match status" value="1"/>
</dbReference>
<dbReference type="InterPro" id="IPR010982">
    <property type="entry name" value="Lambda_DNA-bd_dom_sf"/>
</dbReference>
<name>A0A4T2H8J0_STRSU</name>
<evidence type="ECO:0000256" key="1">
    <source>
        <dbReference type="ARBA" id="ARBA00023125"/>
    </source>
</evidence>
<dbReference type="GO" id="GO:0003677">
    <property type="term" value="F:DNA binding"/>
    <property type="evidence" value="ECO:0007669"/>
    <property type="project" value="UniProtKB-KW"/>
</dbReference>
<dbReference type="Proteomes" id="UP000305768">
    <property type="component" value="Unassembled WGS sequence"/>
</dbReference>
<dbReference type="Gene3D" id="1.10.260.40">
    <property type="entry name" value="lambda repressor-like DNA-binding domains"/>
    <property type="match status" value="1"/>
</dbReference>
<comment type="caution">
    <text evidence="3">The sequence shown here is derived from an EMBL/GenBank/DDBJ whole genome shotgun (WGS) entry which is preliminary data.</text>
</comment>
<evidence type="ECO:0000313" key="3">
    <source>
        <dbReference type="EMBL" id="TII07864.1"/>
    </source>
</evidence>
<evidence type="ECO:0000259" key="2">
    <source>
        <dbReference type="PROSITE" id="PS50943"/>
    </source>
</evidence>
<dbReference type="AlphaFoldDB" id="A0A4T2H8J0"/>
<dbReference type="PANTHER" id="PTHR46558:SF11">
    <property type="entry name" value="HTH-TYPE TRANSCRIPTIONAL REGULATOR XRE"/>
    <property type="match status" value="1"/>
</dbReference>
<dbReference type="PROSITE" id="PS50943">
    <property type="entry name" value="HTH_CROC1"/>
    <property type="match status" value="1"/>
</dbReference>
<proteinExistence type="predicted"/>
<evidence type="ECO:0000313" key="4">
    <source>
        <dbReference type="Proteomes" id="UP000305768"/>
    </source>
</evidence>
<dbReference type="SUPFAM" id="SSF47413">
    <property type="entry name" value="lambda repressor-like DNA-binding domains"/>
    <property type="match status" value="1"/>
</dbReference>
<keyword evidence="1" id="KW-0238">DNA-binding</keyword>
<feature type="domain" description="HTH cro/C1-type" evidence="2">
    <location>
        <begin position="6"/>
        <end position="61"/>
    </location>
</feature>
<dbReference type="RefSeq" id="WP_105143710.1">
    <property type="nucleotide sequence ID" value="NZ_JARQOJ010000005.1"/>
</dbReference>
<organism evidence="3 4">
    <name type="scientific">Streptococcus suis</name>
    <dbReference type="NCBI Taxonomy" id="1307"/>
    <lineage>
        <taxon>Bacteria</taxon>
        <taxon>Bacillati</taxon>
        <taxon>Bacillota</taxon>
        <taxon>Bacilli</taxon>
        <taxon>Lactobacillales</taxon>
        <taxon>Streptococcaceae</taxon>
        <taxon>Streptococcus</taxon>
    </lineage>
</organism>